<feature type="region of interest" description="Disordered" evidence="1">
    <location>
        <begin position="34"/>
        <end position="91"/>
    </location>
</feature>
<proteinExistence type="predicted"/>
<evidence type="ECO:0000256" key="1">
    <source>
        <dbReference type="SAM" id="MobiDB-lite"/>
    </source>
</evidence>
<gene>
    <name evidence="2" type="ORF">O181_128120</name>
</gene>
<comment type="caution">
    <text evidence="2">The sequence shown here is derived from an EMBL/GenBank/DDBJ whole genome shotgun (WGS) entry which is preliminary data.</text>
</comment>
<name>A0A9Q3KUI8_9BASI</name>
<evidence type="ECO:0000313" key="3">
    <source>
        <dbReference type="Proteomes" id="UP000765509"/>
    </source>
</evidence>
<dbReference type="EMBL" id="AVOT02130408">
    <property type="protein sequence ID" value="MBW0588405.1"/>
    <property type="molecule type" value="Genomic_DNA"/>
</dbReference>
<dbReference type="Proteomes" id="UP000765509">
    <property type="component" value="Unassembled WGS sequence"/>
</dbReference>
<sequence>MILDQLASHLSRIDSLQDLMDITLKLDTMYHDRQNGKNHYEEKKAEPSKSIASHPQNSSSSDHKKKKNFQKRDKPHSFLLNKDCKLMNSEQ</sequence>
<organism evidence="2 3">
    <name type="scientific">Austropuccinia psidii MF-1</name>
    <dbReference type="NCBI Taxonomy" id="1389203"/>
    <lineage>
        <taxon>Eukaryota</taxon>
        <taxon>Fungi</taxon>
        <taxon>Dikarya</taxon>
        <taxon>Basidiomycota</taxon>
        <taxon>Pucciniomycotina</taxon>
        <taxon>Pucciniomycetes</taxon>
        <taxon>Pucciniales</taxon>
        <taxon>Sphaerophragmiaceae</taxon>
        <taxon>Austropuccinia</taxon>
    </lineage>
</organism>
<dbReference type="OrthoDB" id="5552562at2759"/>
<protein>
    <submittedName>
        <fullName evidence="2">Uncharacterized protein</fullName>
    </submittedName>
</protein>
<reference evidence="2" key="1">
    <citation type="submission" date="2021-03" db="EMBL/GenBank/DDBJ databases">
        <title>Draft genome sequence of rust myrtle Austropuccinia psidii MF-1, a brazilian biotype.</title>
        <authorList>
            <person name="Quecine M.C."/>
            <person name="Pachon D.M.R."/>
            <person name="Bonatelli M.L."/>
            <person name="Correr F.H."/>
            <person name="Franceschini L.M."/>
            <person name="Leite T.F."/>
            <person name="Margarido G.R.A."/>
            <person name="Almeida C.A."/>
            <person name="Ferrarezi J.A."/>
            <person name="Labate C.A."/>
        </authorList>
    </citation>
    <scope>NUCLEOTIDE SEQUENCE</scope>
    <source>
        <strain evidence="2">MF-1</strain>
    </source>
</reference>
<accession>A0A9Q3KUI8</accession>
<keyword evidence="3" id="KW-1185">Reference proteome</keyword>
<dbReference type="AlphaFoldDB" id="A0A9Q3KUI8"/>
<evidence type="ECO:0000313" key="2">
    <source>
        <dbReference type="EMBL" id="MBW0588405.1"/>
    </source>
</evidence>
<feature type="compositionally biased region" description="Basic and acidic residues" evidence="1">
    <location>
        <begin position="34"/>
        <end position="47"/>
    </location>
</feature>